<evidence type="ECO:0000256" key="1">
    <source>
        <dbReference type="SAM" id="SignalP"/>
    </source>
</evidence>
<reference evidence="2" key="1">
    <citation type="journal article" date="2019" name="Sci. Rep.">
        <title>Draft genome of Tanacetum cinerariifolium, the natural source of mosquito coil.</title>
        <authorList>
            <person name="Yamashiro T."/>
            <person name="Shiraishi A."/>
            <person name="Satake H."/>
            <person name="Nakayama K."/>
        </authorList>
    </citation>
    <scope>NUCLEOTIDE SEQUENCE</scope>
</reference>
<accession>A0A699XUJ3</accession>
<name>A0A699XUJ3_TANCI</name>
<feature type="non-terminal residue" evidence="2">
    <location>
        <position position="37"/>
    </location>
</feature>
<feature type="signal peptide" evidence="1">
    <location>
        <begin position="1"/>
        <end position="25"/>
    </location>
</feature>
<keyword evidence="1" id="KW-0732">Signal</keyword>
<proteinExistence type="predicted"/>
<feature type="chain" id="PRO_5025571542" evidence="1">
    <location>
        <begin position="26"/>
        <end position="37"/>
    </location>
</feature>
<dbReference type="EMBL" id="BKCJ011867724">
    <property type="protein sequence ID" value="GFD59654.1"/>
    <property type="molecule type" value="Genomic_DNA"/>
</dbReference>
<sequence length="37" mass="3772">MPTALLAWTLARWAISAAASTSVRASSIARISPAAVC</sequence>
<evidence type="ECO:0000313" key="2">
    <source>
        <dbReference type="EMBL" id="GFD59654.1"/>
    </source>
</evidence>
<protein>
    <submittedName>
        <fullName evidence="2">Uncharacterized protein</fullName>
    </submittedName>
</protein>
<comment type="caution">
    <text evidence="2">The sequence shown here is derived from an EMBL/GenBank/DDBJ whole genome shotgun (WGS) entry which is preliminary data.</text>
</comment>
<dbReference type="AlphaFoldDB" id="A0A699XUJ3"/>
<gene>
    <name evidence="2" type="ORF">Tci_931623</name>
</gene>
<organism evidence="2">
    <name type="scientific">Tanacetum cinerariifolium</name>
    <name type="common">Dalmatian daisy</name>
    <name type="synonym">Chrysanthemum cinerariifolium</name>
    <dbReference type="NCBI Taxonomy" id="118510"/>
    <lineage>
        <taxon>Eukaryota</taxon>
        <taxon>Viridiplantae</taxon>
        <taxon>Streptophyta</taxon>
        <taxon>Embryophyta</taxon>
        <taxon>Tracheophyta</taxon>
        <taxon>Spermatophyta</taxon>
        <taxon>Magnoliopsida</taxon>
        <taxon>eudicotyledons</taxon>
        <taxon>Gunneridae</taxon>
        <taxon>Pentapetalae</taxon>
        <taxon>asterids</taxon>
        <taxon>campanulids</taxon>
        <taxon>Asterales</taxon>
        <taxon>Asteraceae</taxon>
        <taxon>Asteroideae</taxon>
        <taxon>Anthemideae</taxon>
        <taxon>Anthemidinae</taxon>
        <taxon>Tanacetum</taxon>
    </lineage>
</organism>